<keyword evidence="3" id="KW-1185">Reference proteome</keyword>
<feature type="region of interest" description="Disordered" evidence="1">
    <location>
        <begin position="81"/>
        <end position="103"/>
    </location>
</feature>
<name>A0ABT0V0F3_9ACTN</name>
<dbReference type="Proteomes" id="UP001431429">
    <property type="component" value="Unassembled WGS sequence"/>
</dbReference>
<gene>
    <name evidence="2" type="ORF">NBG84_39650</name>
</gene>
<proteinExistence type="predicted"/>
<dbReference type="RefSeq" id="WP_250924596.1">
    <property type="nucleotide sequence ID" value="NZ_JAMQAW010000105.1"/>
</dbReference>
<evidence type="ECO:0000256" key="1">
    <source>
        <dbReference type="SAM" id="MobiDB-lite"/>
    </source>
</evidence>
<evidence type="ECO:0000313" key="3">
    <source>
        <dbReference type="Proteomes" id="UP001431429"/>
    </source>
</evidence>
<organism evidence="2 3">
    <name type="scientific">Streptomyces albipurpureus</name>
    <dbReference type="NCBI Taxonomy" id="2897419"/>
    <lineage>
        <taxon>Bacteria</taxon>
        <taxon>Bacillati</taxon>
        <taxon>Actinomycetota</taxon>
        <taxon>Actinomycetes</taxon>
        <taxon>Kitasatosporales</taxon>
        <taxon>Streptomycetaceae</taxon>
        <taxon>Streptomyces</taxon>
    </lineage>
</organism>
<accession>A0ABT0V0F3</accession>
<reference evidence="2" key="1">
    <citation type="submission" date="2022-06" db="EMBL/GenBank/DDBJ databases">
        <title>Genome public.</title>
        <authorList>
            <person name="Sun Q."/>
        </authorList>
    </citation>
    <scope>NUCLEOTIDE SEQUENCE</scope>
    <source>
        <strain evidence="2">CWNU-1</strain>
    </source>
</reference>
<evidence type="ECO:0000313" key="2">
    <source>
        <dbReference type="EMBL" id="MCM2394317.1"/>
    </source>
</evidence>
<dbReference type="EMBL" id="JAMQAW010000105">
    <property type="protein sequence ID" value="MCM2394317.1"/>
    <property type="molecule type" value="Genomic_DNA"/>
</dbReference>
<comment type="caution">
    <text evidence="2">The sequence shown here is derived from an EMBL/GenBank/DDBJ whole genome shotgun (WGS) entry which is preliminary data.</text>
</comment>
<sequence>MHTVATRKPSAIAPLVPVVQTLSGSSVDELAGYIEKAGAAKTGDAVVTDSGNVAAVRLKLDGDGDAYLLVGLGEGTGAQTAISRSATSPQHSRARCSKADRASHRFRRSCVLVRPFTEVSKSRAHRR</sequence>
<feature type="compositionally biased region" description="Polar residues" evidence="1">
    <location>
        <begin position="81"/>
        <end position="91"/>
    </location>
</feature>
<protein>
    <submittedName>
        <fullName evidence="2">Uncharacterized protein</fullName>
    </submittedName>
</protein>